<dbReference type="GO" id="GO:0003729">
    <property type="term" value="F:mRNA binding"/>
    <property type="evidence" value="ECO:0007669"/>
    <property type="project" value="InterPro"/>
</dbReference>
<evidence type="ECO:0000256" key="1">
    <source>
        <dbReference type="ARBA" id="ARBA00006620"/>
    </source>
</evidence>
<feature type="region of interest" description="Disordered" evidence="8">
    <location>
        <begin position="20"/>
        <end position="41"/>
    </location>
</feature>
<dbReference type="GO" id="GO:0016787">
    <property type="term" value="F:hydrolase activity"/>
    <property type="evidence" value="ECO:0007669"/>
    <property type="project" value="UniProtKB-KW"/>
</dbReference>
<evidence type="ECO:0000313" key="10">
    <source>
        <dbReference type="Proteomes" id="UP000002191"/>
    </source>
</evidence>
<keyword evidence="10" id="KW-1185">Reference proteome</keyword>
<dbReference type="SUPFAM" id="SSF54786">
    <property type="entry name" value="YcfA/nrd intein domain"/>
    <property type="match status" value="1"/>
</dbReference>
<evidence type="ECO:0000256" key="2">
    <source>
        <dbReference type="ARBA" id="ARBA00022649"/>
    </source>
</evidence>
<dbReference type="GO" id="GO:0004519">
    <property type="term" value="F:endonuclease activity"/>
    <property type="evidence" value="ECO:0007669"/>
    <property type="project" value="UniProtKB-KW"/>
</dbReference>
<dbReference type="KEGG" id="das:Daes_0438"/>
<accession>E6VXK2</accession>
<dbReference type="Proteomes" id="UP000002191">
    <property type="component" value="Chromosome"/>
</dbReference>
<dbReference type="OrthoDB" id="9810412at2"/>
<dbReference type="Pfam" id="PF07927">
    <property type="entry name" value="HicA_toxin"/>
    <property type="match status" value="1"/>
</dbReference>
<dbReference type="STRING" id="643562.Daes_0438"/>
<reference evidence="10" key="1">
    <citation type="submission" date="2010-12" db="EMBL/GenBank/DDBJ databases">
        <title>Complete sequence of Desulfovibrio aespoeensis Aspo-2.</title>
        <authorList>
            <consortium name="US DOE Joint Genome Institute"/>
            <person name="Lucas S."/>
            <person name="Copeland A."/>
            <person name="Lapidus A."/>
            <person name="Cheng J.-F."/>
            <person name="Goodwin L."/>
            <person name="Pitluck S."/>
            <person name="Chertkov O."/>
            <person name="Misra M."/>
            <person name="Detter J.C."/>
            <person name="Han C."/>
            <person name="Tapia R."/>
            <person name="Land M."/>
            <person name="Hauser L."/>
            <person name="Kyrpides N."/>
            <person name="Ivanova N."/>
            <person name="Ovchinnikova G."/>
            <person name="Pedersen K."/>
            <person name="Jagevall S."/>
            <person name="Hazen T."/>
            <person name="Woyke T."/>
        </authorList>
    </citation>
    <scope>NUCLEOTIDE SEQUENCE [LARGE SCALE GENOMIC DNA]</scope>
    <source>
        <strain evidence="10">ATCC 700646 / DSM 10631 / Aspo-2</strain>
    </source>
</reference>
<keyword evidence="3" id="KW-0540">Nuclease</keyword>
<dbReference type="InterPro" id="IPR012933">
    <property type="entry name" value="HicA_mRNA_interferase"/>
</dbReference>
<evidence type="ECO:0000256" key="6">
    <source>
        <dbReference type="ARBA" id="ARBA00022884"/>
    </source>
</evidence>
<evidence type="ECO:0000256" key="8">
    <source>
        <dbReference type="SAM" id="MobiDB-lite"/>
    </source>
</evidence>
<keyword evidence="5" id="KW-0378">Hydrolase</keyword>
<dbReference type="InterPro" id="IPR038570">
    <property type="entry name" value="HicA_sf"/>
</dbReference>
<keyword evidence="6" id="KW-0694">RNA-binding</keyword>
<evidence type="ECO:0000256" key="5">
    <source>
        <dbReference type="ARBA" id="ARBA00022801"/>
    </source>
</evidence>
<evidence type="ECO:0000256" key="3">
    <source>
        <dbReference type="ARBA" id="ARBA00022722"/>
    </source>
</evidence>
<keyword evidence="4" id="KW-0255">Endonuclease</keyword>
<keyword evidence="7" id="KW-0346">Stress response</keyword>
<protein>
    <submittedName>
        <fullName evidence="9">YcfA family protein</fullName>
    </submittedName>
</protein>
<comment type="similarity">
    <text evidence="1">Belongs to the HicA mRNA interferase family.</text>
</comment>
<dbReference type="Gene3D" id="3.30.920.30">
    <property type="entry name" value="Hypothetical protein"/>
    <property type="match status" value="1"/>
</dbReference>
<evidence type="ECO:0000256" key="7">
    <source>
        <dbReference type="ARBA" id="ARBA00023016"/>
    </source>
</evidence>
<organism evidence="9 10">
    <name type="scientific">Pseudodesulfovibrio aespoeensis (strain ATCC 700646 / DSM 10631 / Aspo-2)</name>
    <name type="common">Desulfovibrio aespoeensis</name>
    <dbReference type="NCBI Taxonomy" id="643562"/>
    <lineage>
        <taxon>Bacteria</taxon>
        <taxon>Pseudomonadati</taxon>
        <taxon>Thermodesulfobacteriota</taxon>
        <taxon>Desulfovibrionia</taxon>
        <taxon>Desulfovibrionales</taxon>
        <taxon>Desulfovibrionaceae</taxon>
    </lineage>
</organism>
<dbReference type="RefSeq" id="WP_013513397.1">
    <property type="nucleotide sequence ID" value="NC_014844.1"/>
</dbReference>
<reference evidence="9 10" key="2">
    <citation type="journal article" date="2014" name="Genome Announc.">
        <title>Complete Genome Sequence of the Subsurface, Mesophilic Sulfate-Reducing Bacterium Desulfovibrio aespoeensis Aspo-2.</title>
        <authorList>
            <person name="Pedersen K."/>
            <person name="Bengtsson A."/>
            <person name="Edlund J."/>
            <person name="Rabe L."/>
            <person name="Hazen T."/>
            <person name="Chakraborty R."/>
            <person name="Goodwin L."/>
            <person name="Shapiro N."/>
        </authorList>
    </citation>
    <scope>NUCLEOTIDE SEQUENCE [LARGE SCALE GENOMIC DNA]</scope>
    <source>
        <strain evidence="10">ATCC 700646 / DSM 10631 / Aspo-2</strain>
    </source>
</reference>
<evidence type="ECO:0000313" key="9">
    <source>
        <dbReference type="EMBL" id="ADU61460.1"/>
    </source>
</evidence>
<evidence type="ECO:0000256" key="4">
    <source>
        <dbReference type="ARBA" id="ARBA00022759"/>
    </source>
</evidence>
<proteinExistence type="inferred from homology"/>
<sequence length="65" mass="7109">MNDREVIQTLAKAGWETMKRRGKGSHTVMRHPDKPGKVTIPKGEIKIGTLKSIERATGVKLGGRG</sequence>
<keyword evidence="2" id="KW-1277">Toxin-antitoxin system</keyword>
<dbReference type="EMBL" id="CP002431">
    <property type="protein sequence ID" value="ADU61460.1"/>
    <property type="molecule type" value="Genomic_DNA"/>
</dbReference>
<dbReference type="HOGENOM" id="CLU_164851_4_2_7"/>
<name>E6VXK2_PSEA9</name>
<gene>
    <name evidence="9" type="ordered locus">Daes_0438</name>
</gene>
<dbReference type="AlphaFoldDB" id="E6VXK2"/>